<dbReference type="GO" id="GO:0046983">
    <property type="term" value="F:protein dimerization activity"/>
    <property type="evidence" value="ECO:0007669"/>
    <property type="project" value="InterPro"/>
</dbReference>
<organism evidence="1 2">
    <name type="scientific">Paenibacillus albidus</name>
    <dbReference type="NCBI Taxonomy" id="2041023"/>
    <lineage>
        <taxon>Bacteria</taxon>
        <taxon>Bacillati</taxon>
        <taxon>Bacillota</taxon>
        <taxon>Bacilli</taxon>
        <taxon>Bacillales</taxon>
        <taxon>Paenibacillaceae</taxon>
        <taxon>Paenibacillus</taxon>
    </lineage>
</organism>
<sequence length="83" mass="9798">MLSADYYLPSYGGECLSGSVERPCKGEIFEYESYLEDEIRILRSRMEQLFDQENSFTSENVIAISGLLDLKINEYMKWRKRKN</sequence>
<name>A0A917FDX7_9BACL</name>
<dbReference type="InterPro" id="IPR036638">
    <property type="entry name" value="HLH_DNA-bd_sf"/>
</dbReference>
<protein>
    <recommendedName>
        <fullName evidence="3">Aspartyl-phosphate phosphatase Spo0E family protein</fullName>
    </recommendedName>
</protein>
<reference evidence="1" key="2">
    <citation type="submission" date="2020-09" db="EMBL/GenBank/DDBJ databases">
        <authorList>
            <person name="Sun Q."/>
            <person name="Zhou Y."/>
        </authorList>
    </citation>
    <scope>NUCLEOTIDE SEQUENCE</scope>
    <source>
        <strain evidence="1">CGMCC 1.16134</strain>
    </source>
</reference>
<dbReference type="Gene3D" id="4.10.280.10">
    <property type="entry name" value="Helix-loop-helix DNA-binding domain"/>
    <property type="match status" value="1"/>
</dbReference>
<accession>A0A917FDX7</accession>
<dbReference type="EMBL" id="BMKR01000006">
    <property type="protein sequence ID" value="GGF74171.1"/>
    <property type="molecule type" value="Genomic_DNA"/>
</dbReference>
<evidence type="ECO:0000313" key="2">
    <source>
        <dbReference type="Proteomes" id="UP000637643"/>
    </source>
</evidence>
<dbReference type="Proteomes" id="UP000637643">
    <property type="component" value="Unassembled WGS sequence"/>
</dbReference>
<dbReference type="GO" id="GO:0043937">
    <property type="term" value="P:regulation of sporulation"/>
    <property type="evidence" value="ECO:0007669"/>
    <property type="project" value="InterPro"/>
</dbReference>
<gene>
    <name evidence="1" type="ORF">GCM10010912_19260</name>
</gene>
<evidence type="ECO:0008006" key="3">
    <source>
        <dbReference type="Google" id="ProtNLM"/>
    </source>
</evidence>
<dbReference type="InterPro" id="IPR037208">
    <property type="entry name" value="Spo0E-like_sf"/>
</dbReference>
<dbReference type="Pfam" id="PF09388">
    <property type="entry name" value="SpoOE-like"/>
    <property type="match status" value="1"/>
</dbReference>
<keyword evidence="2" id="KW-1185">Reference proteome</keyword>
<reference evidence="1" key="1">
    <citation type="journal article" date="2014" name="Int. J. Syst. Evol. Microbiol.">
        <title>Complete genome sequence of Corynebacterium casei LMG S-19264T (=DSM 44701T), isolated from a smear-ripened cheese.</title>
        <authorList>
            <consortium name="US DOE Joint Genome Institute (JGI-PGF)"/>
            <person name="Walter F."/>
            <person name="Albersmeier A."/>
            <person name="Kalinowski J."/>
            <person name="Ruckert C."/>
        </authorList>
    </citation>
    <scope>NUCLEOTIDE SEQUENCE</scope>
    <source>
        <strain evidence="1">CGMCC 1.16134</strain>
    </source>
</reference>
<evidence type="ECO:0000313" key="1">
    <source>
        <dbReference type="EMBL" id="GGF74171.1"/>
    </source>
</evidence>
<dbReference type="InterPro" id="IPR018540">
    <property type="entry name" value="Spo0E-like"/>
</dbReference>
<comment type="caution">
    <text evidence="1">The sequence shown here is derived from an EMBL/GenBank/DDBJ whole genome shotgun (WGS) entry which is preliminary data.</text>
</comment>
<dbReference type="SUPFAM" id="SSF140500">
    <property type="entry name" value="BAS1536-like"/>
    <property type="match status" value="1"/>
</dbReference>
<proteinExistence type="predicted"/>
<dbReference type="AlphaFoldDB" id="A0A917FDX7"/>